<dbReference type="Pfam" id="PF01568">
    <property type="entry name" value="Molydop_binding"/>
    <property type="match status" value="1"/>
</dbReference>
<organism evidence="11 12">
    <name type="scientific">Adlercreutzia caecimuris</name>
    <dbReference type="NCBI Taxonomy" id="671266"/>
    <lineage>
        <taxon>Bacteria</taxon>
        <taxon>Bacillati</taxon>
        <taxon>Actinomycetota</taxon>
        <taxon>Coriobacteriia</taxon>
        <taxon>Eggerthellales</taxon>
        <taxon>Eggerthellaceae</taxon>
        <taxon>Adlercreutzia</taxon>
    </lineage>
</organism>
<evidence type="ECO:0000313" key="11">
    <source>
        <dbReference type="EMBL" id="THG37890.1"/>
    </source>
</evidence>
<dbReference type="InterPro" id="IPR006657">
    <property type="entry name" value="MoPterin_dinucl-bd_dom"/>
</dbReference>
<gene>
    <name evidence="11" type="ORF">E5986_03205</name>
</gene>
<keyword evidence="2" id="KW-0004">4Fe-4S</keyword>
<dbReference type="Gene3D" id="2.20.25.90">
    <property type="entry name" value="ADC-like domains"/>
    <property type="match status" value="1"/>
</dbReference>
<dbReference type="Gene3D" id="3.40.228.10">
    <property type="entry name" value="Dimethylsulfoxide Reductase, domain 2"/>
    <property type="match status" value="1"/>
</dbReference>
<dbReference type="InterPro" id="IPR009010">
    <property type="entry name" value="Asp_de-COase-like_dom_sf"/>
</dbReference>
<dbReference type="GO" id="GO:0051539">
    <property type="term" value="F:4 iron, 4 sulfur cluster binding"/>
    <property type="evidence" value="ECO:0007669"/>
    <property type="project" value="UniProtKB-KW"/>
</dbReference>
<protein>
    <recommendedName>
        <fullName evidence="10">4Fe-4S Mo/W bis-MGD-type domain-containing protein</fullName>
    </recommendedName>
</protein>
<dbReference type="InterPro" id="IPR006963">
    <property type="entry name" value="Mopterin_OxRdtase_4Fe-4S_dom"/>
</dbReference>
<keyword evidence="5 9" id="KW-0732">Signal</keyword>
<keyword evidence="4" id="KW-0479">Metal-binding</keyword>
<dbReference type="PROSITE" id="PS51669">
    <property type="entry name" value="4FE4S_MOW_BIS_MGD"/>
    <property type="match status" value="1"/>
</dbReference>
<keyword evidence="8" id="KW-0411">Iron-sulfur</keyword>
<proteinExistence type="inferred from homology"/>
<dbReference type="PANTHER" id="PTHR43742">
    <property type="entry name" value="TRIMETHYLAMINE-N-OXIDE REDUCTASE"/>
    <property type="match status" value="1"/>
</dbReference>
<evidence type="ECO:0000256" key="4">
    <source>
        <dbReference type="ARBA" id="ARBA00022723"/>
    </source>
</evidence>
<dbReference type="RefSeq" id="WP_136433304.1">
    <property type="nucleotide sequence ID" value="NZ_SSTJ01000003.1"/>
</dbReference>
<dbReference type="InterPro" id="IPR050612">
    <property type="entry name" value="Prok_Mopterin_Oxidored"/>
</dbReference>
<evidence type="ECO:0000256" key="5">
    <source>
        <dbReference type="ARBA" id="ARBA00022729"/>
    </source>
</evidence>
<evidence type="ECO:0000259" key="10">
    <source>
        <dbReference type="PROSITE" id="PS51669"/>
    </source>
</evidence>
<comment type="similarity">
    <text evidence="1">Belongs to the prokaryotic molybdopterin-containing oxidoreductase family.</text>
</comment>
<dbReference type="PROSITE" id="PS51318">
    <property type="entry name" value="TAT"/>
    <property type="match status" value="1"/>
</dbReference>
<evidence type="ECO:0000256" key="3">
    <source>
        <dbReference type="ARBA" id="ARBA00022505"/>
    </source>
</evidence>
<dbReference type="PROSITE" id="PS51257">
    <property type="entry name" value="PROKAR_LIPOPROTEIN"/>
    <property type="match status" value="1"/>
</dbReference>
<evidence type="ECO:0000256" key="6">
    <source>
        <dbReference type="ARBA" id="ARBA00023002"/>
    </source>
</evidence>
<keyword evidence="6" id="KW-0560">Oxidoreductase</keyword>
<feature type="chain" id="PRO_5039253929" description="4Fe-4S Mo/W bis-MGD-type domain-containing protein" evidence="9">
    <location>
        <begin position="29"/>
        <end position="722"/>
    </location>
</feature>
<dbReference type="Pfam" id="PF00384">
    <property type="entry name" value="Molybdopterin"/>
    <property type="match status" value="1"/>
</dbReference>
<dbReference type="PANTHER" id="PTHR43742:SF9">
    <property type="entry name" value="TETRATHIONATE REDUCTASE SUBUNIT A"/>
    <property type="match status" value="1"/>
</dbReference>
<dbReference type="Gene3D" id="3.40.50.740">
    <property type="match status" value="1"/>
</dbReference>
<dbReference type="EMBL" id="SSTJ01000003">
    <property type="protein sequence ID" value="THG37890.1"/>
    <property type="molecule type" value="Genomic_DNA"/>
</dbReference>
<dbReference type="SMART" id="SM00926">
    <property type="entry name" value="Molybdop_Fe4S4"/>
    <property type="match status" value="1"/>
</dbReference>
<dbReference type="Pfam" id="PF04879">
    <property type="entry name" value="Molybdop_Fe4S4"/>
    <property type="match status" value="1"/>
</dbReference>
<dbReference type="Gene3D" id="2.40.40.20">
    <property type="match status" value="1"/>
</dbReference>
<evidence type="ECO:0000256" key="7">
    <source>
        <dbReference type="ARBA" id="ARBA00023004"/>
    </source>
</evidence>
<dbReference type="SUPFAM" id="SSF53706">
    <property type="entry name" value="Formate dehydrogenase/DMSO reductase, domains 1-3"/>
    <property type="match status" value="1"/>
</dbReference>
<dbReference type="AlphaFoldDB" id="A0A4S4G2U5"/>
<comment type="caution">
    <text evidence="11">The sequence shown here is derived from an EMBL/GenBank/DDBJ whole genome shotgun (WGS) entry which is preliminary data.</text>
</comment>
<keyword evidence="3" id="KW-0500">Molybdenum</keyword>
<sequence length="722" mass="73141">MTQPITRRTFVAASAAGAALAASGAALAGCASSSAVDTAYAAEAVNTQCAACPKQCSYAAYTVDGSIDKVVGNATDPASAGALCARGYGMATAATSADRLESPMRRTDSGSYEAIPWDEALAEIGKALADIKADKGAAALAAIVPGTSTADWYTERFMNALGSPNVYLNATTASSSVASGLALATGFTSYEVDYAQAKMVVILGASTVEMPDPGTIASLEAAKAAGAKIVMVDSRMPASASVATEYLGVKAGTELALVLAVARGLLSKDDLANAAAAEMEGLAEWERALASYTPQWAASVTGLAEDRIQSLVGELAAAAPAACIDLTWMALFGGSYGNSGELARAVALTNTVLGCWNVPGGAYVAAPTIDWSATAMAPIAVEEADATAAEYPLAAAGSAAQALRLAHDGAIAGLILVDANVVAEYPDPDYVREAVEACTLSVAVTPEMTETARCCTYVLPEQVWAESAQLPVVTGAVHPALKVSLQVIDPAVSEARSVSQIVEGLAQATDTAGAFSFTVEDAARAACESCGCAYEAAAALGATSLAPVAAEAVVWPTASGKVECACAACETAGYTATPTWVEPSVSPDALGYGYYRLTTGNQAVQATTKTANAAPVAAIAEQYGLDGLWMNAAAAEAAGIAGGDKVVIENEYASAPVRVHVTELIEPAAMYLASHYGVEDDEQRQADGLGVRQARFATFGLEPGYGAPLLQETMVTVGKAGA</sequence>
<dbReference type="SUPFAM" id="SSF50692">
    <property type="entry name" value="ADC-like"/>
    <property type="match status" value="1"/>
</dbReference>
<dbReference type="Gene3D" id="3.30.2070.10">
    <property type="entry name" value="Formate dehydrogenase/DMSO reductase"/>
    <property type="match status" value="1"/>
</dbReference>
<name>A0A4S4G2U5_9ACTN</name>
<evidence type="ECO:0000256" key="9">
    <source>
        <dbReference type="SAM" id="SignalP"/>
    </source>
</evidence>
<dbReference type="GO" id="GO:0046872">
    <property type="term" value="F:metal ion binding"/>
    <property type="evidence" value="ECO:0007669"/>
    <property type="project" value="UniProtKB-KW"/>
</dbReference>
<dbReference type="Proteomes" id="UP000308978">
    <property type="component" value="Unassembled WGS sequence"/>
</dbReference>
<dbReference type="InterPro" id="IPR006311">
    <property type="entry name" value="TAT_signal"/>
</dbReference>
<dbReference type="InterPro" id="IPR006656">
    <property type="entry name" value="Mopterin_OxRdtase"/>
</dbReference>
<evidence type="ECO:0000256" key="8">
    <source>
        <dbReference type="ARBA" id="ARBA00023014"/>
    </source>
</evidence>
<feature type="signal peptide" evidence="9">
    <location>
        <begin position="1"/>
        <end position="28"/>
    </location>
</feature>
<evidence type="ECO:0000313" key="12">
    <source>
        <dbReference type="Proteomes" id="UP000308978"/>
    </source>
</evidence>
<evidence type="ECO:0000256" key="1">
    <source>
        <dbReference type="ARBA" id="ARBA00010312"/>
    </source>
</evidence>
<accession>A0A4S4G2U5</accession>
<dbReference type="GO" id="GO:0043546">
    <property type="term" value="F:molybdopterin cofactor binding"/>
    <property type="evidence" value="ECO:0007669"/>
    <property type="project" value="InterPro"/>
</dbReference>
<reference evidence="11 12" key="1">
    <citation type="submission" date="2019-04" db="EMBL/GenBank/DDBJ databases">
        <title>Microbes associate with the intestines of laboratory mice.</title>
        <authorList>
            <person name="Navarre W."/>
            <person name="Wong E."/>
            <person name="Huang K.C."/>
            <person name="Tropini C."/>
            <person name="Ng K."/>
            <person name="Yu B."/>
        </authorList>
    </citation>
    <scope>NUCLEOTIDE SEQUENCE [LARGE SCALE GENOMIC DNA]</scope>
    <source>
        <strain evidence="11 12">NM80_B27</strain>
    </source>
</reference>
<keyword evidence="7" id="KW-0408">Iron</keyword>
<feature type="domain" description="4Fe-4S Mo/W bis-MGD-type" evidence="10">
    <location>
        <begin position="42"/>
        <end position="98"/>
    </location>
</feature>
<dbReference type="GO" id="GO:0016491">
    <property type="term" value="F:oxidoreductase activity"/>
    <property type="evidence" value="ECO:0007669"/>
    <property type="project" value="UniProtKB-KW"/>
</dbReference>
<evidence type="ECO:0000256" key="2">
    <source>
        <dbReference type="ARBA" id="ARBA00022485"/>
    </source>
</evidence>